<evidence type="ECO:0000313" key="2">
    <source>
        <dbReference type="EMBL" id="CCO19716.1"/>
    </source>
</evidence>
<evidence type="ECO:0000259" key="1">
    <source>
        <dbReference type="Pfam" id="PF03275"/>
    </source>
</evidence>
<evidence type="ECO:0000313" key="3">
    <source>
        <dbReference type="Proteomes" id="UP000198341"/>
    </source>
</evidence>
<dbReference type="GO" id="GO:0008767">
    <property type="term" value="F:UDP-galactopyranose mutase activity"/>
    <property type="evidence" value="ECO:0007669"/>
    <property type="project" value="InterPro"/>
</dbReference>
<dbReference type="RefSeq" id="XP_007509259.1">
    <property type="nucleotide sequence ID" value="XM_007509197.1"/>
</dbReference>
<dbReference type="SUPFAM" id="SSF54373">
    <property type="entry name" value="FAD-linked reductases, C-terminal domain"/>
    <property type="match status" value="1"/>
</dbReference>
<dbReference type="eggNOG" id="ENOG502QSEJ">
    <property type="taxonomic scope" value="Eukaryota"/>
</dbReference>
<keyword evidence="3" id="KW-1185">Reference proteome</keyword>
<accession>K8ENT3</accession>
<dbReference type="InterPro" id="IPR015899">
    <property type="entry name" value="UDP-GalPyranose_mutase_C"/>
</dbReference>
<dbReference type="OrthoDB" id="7777654at2759"/>
<dbReference type="Pfam" id="PF03275">
    <property type="entry name" value="GLF"/>
    <property type="match status" value="1"/>
</dbReference>
<proteinExistence type="predicted"/>
<sequence>MDLSVQLGNQSCPNWFTGLKGLPQNFDLIIVGAGISGCVFAEQASRRYNLKSLIIDKRKHIGGNCYDFINRHGIRISQYGVHLFHTKFSRVWKYVNNFSDWTPYEHRVKGNIKIGAGYRMVPIPPSQDTINVLFGADVSNEIEMEEWLNSRRVPAEQPKNGEESALARSGEELYNAIFKHYTKKQWNKWPKELDASVLARIPVRTNTDDRYFTDPFQALPKEGYTKIFENMVLEDPNITIRLCIDYFDVRGDLPESNLLVFTGPIDSYYSSLGLPKLEYRSLKFEEEYHEPEDGYYQNCLQLNYPGEEVDYTRVVEYKHKPNQPKDVHRRKGTVIFKEYSCDEGEPYYPVPNPENRSLYGKYKEMAARESKVCFVGRLASYKYFNMDQAFLNALEMFDEYFSRSSSFPTHLGEGDGPK</sequence>
<gene>
    <name evidence="2" type="ordered locus">Bathy14g03350</name>
</gene>
<dbReference type="PANTHER" id="PTHR21197">
    <property type="entry name" value="UDP-GALACTOPYRANOSE MUTASE"/>
    <property type="match status" value="1"/>
</dbReference>
<name>K8ENT3_9CHLO</name>
<dbReference type="Gene3D" id="3.40.50.720">
    <property type="entry name" value="NAD(P)-binding Rossmann-like Domain"/>
    <property type="match status" value="3"/>
</dbReference>
<dbReference type="AlphaFoldDB" id="K8ENT3"/>
<dbReference type="STRING" id="41875.K8ENT3"/>
<dbReference type="Proteomes" id="UP000198341">
    <property type="component" value="Chromosome 14"/>
</dbReference>
<dbReference type="EMBL" id="FO082265">
    <property type="protein sequence ID" value="CCO19716.1"/>
    <property type="molecule type" value="Genomic_DNA"/>
</dbReference>
<dbReference type="PANTHER" id="PTHR21197:SF0">
    <property type="entry name" value="UDP-GALACTOPYRANOSE MUTASE"/>
    <property type="match status" value="1"/>
</dbReference>
<dbReference type="GeneID" id="19011939"/>
<dbReference type="SUPFAM" id="SSF51971">
    <property type="entry name" value="Nucleotide-binding domain"/>
    <property type="match status" value="1"/>
</dbReference>
<dbReference type="GO" id="GO:0050660">
    <property type="term" value="F:flavin adenine dinucleotide binding"/>
    <property type="evidence" value="ECO:0007669"/>
    <property type="project" value="TreeGrafter"/>
</dbReference>
<feature type="domain" description="UDP-galactopyranose mutase C-terminal" evidence="1">
    <location>
        <begin position="176"/>
        <end position="383"/>
    </location>
</feature>
<dbReference type="Pfam" id="PF13450">
    <property type="entry name" value="NAD_binding_8"/>
    <property type="match status" value="1"/>
</dbReference>
<protein>
    <submittedName>
        <fullName evidence="2">UDP-galactopyranose mutase</fullName>
    </submittedName>
</protein>
<dbReference type="KEGG" id="bpg:Bathy14g03350"/>
<organism evidence="2 3">
    <name type="scientific">Bathycoccus prasinos</name>
    <dbReference type="NCBI Taxonomy" id="41875"/>
    <lineage>
        <taxon>Eukaryota</taxon>
        <taxon>Viridiplantae</taxon>
        <taxon>Chlorophyta</taxon>
        <taxon>Mamiellophyceae</taxon>
        <taxon>Mamiellales</taxon>
        <taxon>Bathycoccaceae</taxon>
        <taxon>Bathycoccus</taxon>
    </lineage>
</organism>
<reference evidence="2 3" key="1">
    <citation type="submission" date="2011-10" db="EMBL/GenBank/DDBJ databases">
        <authorList>
            <person name="Genoscope - CEA"/>
        </authorList>
    </citation>
    <scope>NUCLEOTIDE SEQUENCE [LARGE SCALE GENOMIC DNA]</scope>
    <source>
        <strain evidence="2 3">RCC 1105</strain>
    </source>
</reference>